<dbReference type="EMBL" id="JAACNO010001715">
    <property type="protein sequence ID" value="KAF4138207.1"/>
    <property type="molecule type" value="Genomic_DNA"/>
</dbReference>
<evidence type="ECO:0000313" key="2">
    <source>
        <dbReference type="Proteomes" id="UP000704712"/>
    </source>
</evidence>
<accession>A0A8S9UFN5</accession>
<protein>
    <submittedName>
        <fullName evidence="1">Uncharacterized protein</fullName>
    </submittedName>
</protein>
<proteinExistence type="predicted"/>
<reference evidence="1" key="1">
    <citation type="submission" date="2020-03" db="EMBL/GenBank/DDBJ databases">
        <title>Hybrid Assembly of Korean Phytophthora infestans isolates.</title>
        <authorList>
            <person name="Prokchorchik M."/>
            <person name="Lee Y."/>
            <person name="Seo J."/>
            <person name="Cho J.-H."/>
            <person name="Park Y.-E."/>
            <person name="Jang D.-C."/>
            <person name="Im J.-S."/>
            <person name="Choi J.-G."/>
            <person name="Park H.-J."/>
            <person name="Lee G.-B."/>
            <person name="Lee Y.-G."/>
            <person name="Hong S.-Y."/>
            <person name="Cho K."/>
            <person name="Sohn K.H."/>
        </authorList>
    </citation>
    <scope>NUCLEOTIDE SEQUENCE</scope>
    <source>
        <strain evidence="1">KR_2_A2</strain>
    </source>
</reference>
<name>A0A8S9UFN5_PHYIN</name>
<evidence type="ECO:0000313" key="1">
    <source>
        <dbReference type="EMBL" id="KAF4138207.1"/>
    </source>
</evidence>
<gene>
    <name evidence="1" type="ORF">GN958_ATG12587</name>
</gene>
<comment type="caution">
    <text evidence="1">The sequence shown here is derived from an EMBL/GenBank/DDBJ whole genome shotgun (WGS) entry which is preliminary data.</text>
</comment>
<dbReference type="Proteomes" id="UP000704712">
    <property type="component" value="Unassembled WGS sequence"/>
</dbReference>
<sequence length="140" mass="15934">MMKNGEHEIAPSVKRVEQQILAEWKTLAGKPLQMTYNVTKVNTFRENPDLLHPSDSFTAWATQELRRGITDEGRLLSNADLESIVNQEWRTDLTRKIWETRLNRHGSKDGPVVRRSPSGALYVAPQSAQPQSFLCDDSND</sequence>
<organism evidence="1 2">
    <name type="scientific">Phytophthora infestans</name>
    <name type="common">Potato late blight agent</name>
    <name type="synonym">Botrytis infestans</name>
    <dbReference type="NCBI Taxonomy" id="4787"/>
    <lineage>
        <taxon>Eukaryota</taxon>
        <taxon>Sar</taxon>
        <taxon>Stramenopiles</taxon>
        <taxon>Oomycota</taxon>
        <taxon>Peronosporomycetes</taxon>
        <taxon>Peronosporales</taxon>
        <taxon>Peronosporaceae</taxon>
        <taxon>Phytophthora</taxon>
    </lineage>
</organism>
<dbReference type="AlphaFoldDB" id="A0A8S9UFN5"/>